<dbReference type="Gene3D" id="3.30.450.20">
    <property type="entry name" value="PAS domain"/>
    <property type="match status" value="1"/>
</dbReference>
<dbReference type="Gene3D" id="1.10.287.130">
    <property type="match status" value="1"/>
</dbReference>
<evidence type="ECO:0000256" key="4">
    <source>
        <dbReference type="ARBA" id="ARBA00022679"/>
    </source>
</evidence>
<dbReference type="PANTHER" id="PTHR43047">
    <property type="entry name" value="TWO-COMPONENT HISTIDINE PROTEIN KINASE"/>
    <property type="match status" value="1"/>
</dbReference>
<evidence type="ECO:0000313" key="11">
    <source>
        <dbReference type="Proteomes" id="UP001143364"/>
    </source>
</evidence>
<dbReference type="GO" id="GO:0000155">
    <property type="term" value="F:phosphorelay sensor kinase activity"/>
    <property type="evidence" value="ECO:0007669"/>
    <property type="project" value="InterPro"/>
</dbReference>
<dbReference type="InterPro" id="IPR005467">
    <property type="entry name" value="His_kinase_dom"/>
</dbReference>
<feature type="domain" description="Histidine kinase" evidence="8">
    <location>
        <begin position="645"/>
        <end position="863"/>
    </location>
</feature>
<keyword evidence="4" id="KW-0808">Transferase</keyword>
<comment type="catalytic activity">
    <reaction evidence="1">
        <text>ATP + protein L-histidine = ADP + protein N-phospho-L-histidine.</text>
        <dbReference type="EC" id="2.7.13.3"/>
    </reaction>
</comment>
<dbReference type="InterPro" id="IPR003661">
    <property type="entry name" value="HisK_dim/P_dom"/>
</dbReference>
<dbReference type="InterPro" id="IPR035965">
    <property type="entry name" value="PAS-like_dom_sf"/>
</dbReference>
<dbReference type="Proteomes" id="UP001143364">
    <property type="component" value="Unassembled WGS sequence"/>
</dbReference>
<proteinExistence type="predicted"/>
<dbReference type="PANTHER" id="PTHR43047:SF72">
    <property type="entry name" value="OSMOSENSING HISTIDINE PROTEIN KINASE SLN1"/>
    <property type="match status" value="1"/>
</dbReference>
<evidence type="ECO:0000256" key="3">
    <source>
        <dbReference type="ARBA" id="ARBA00022553"/>
    </source>
</evidence>
<dbReference type="EC" id="2.7.13.3" evidence="2"/>
<feature type="compositionally biased region" description="Low complexity" evidence="7">
    <location>
        <begin position="116"/>
        <end position="137"/>
    </location>
</feature>
<dbReference type="FunFam" id="1.10.287.130:FF:000001">
    <property type="entry name" value="Two-component sensor histidine kinase"/>
    <property type="match status" value="1"/>
</dbReference>
<dbReference type="SUPFAM" id="SSF55785">
    <property type="entry name" value="PYP-like sensor domain (PAS domain)"/>
    <property type="match status" value="1"/>
</dbReference>
<feature type="compositionally biased region" description="Low complexity" evidence="7">
    <location>
        <begin position="303"/>
        <end position="316"/>
    </location>
</feature>
<dbReference type="InterPro" id="IPR003594">
    <property type="entry name" value="HATPase_dom"/>
</dbReference>
<dbReference type="Pfam" id="PF00512">
    <property type="entry name" value="HisKA"/>
    <property type="match status" value="1"/>
</dbReference>
<keyword evidence="11" id="KW-1185">Reference proteome</keyword>
<feature type="region of interest" description="Disordered" evidence="7">
    <location>
        <begin position="116"/>
        <end position="139"/>
    </location>
</feature>
<keyword evidence="3" id="KW-0597">Phosphoprotein</keyword>
<dbReference type="InterPro" id="IPR036097">
    <property type="entry name" value="HisK_dim/P_sf"/>
</dbReference>
<evidence type="ECO:0000256" key="1">
    <source>
        <dbReference type="ARBA" id="ARBA00000085"/>
    </source>
</evidence>
<dbReference type="InterPro" id="IPR036890">
    <property type="entry name" value="HATPase_C_sf"/>
</dbReference>
<dbReference type="PRINTS" id="PR00344">
    <property type="entry name" value="BCTRLSENSOR"/>
</dbReference>
<dbReference type="RefSeq" id="WP_271204503.1">
    <property type="nucleotide sequence ID" value="NZ_BSFK01000009.1"/>
</dbReference>
<dbReference type="Gene3D" id="3.30.565.10">
    <property type="entry name" value="Histidine kinase-like ATPase, C-terminal domain"/>
    <property type="match status" value="1"/>
</dbReference>
<feature type="region of interest" description="Disordered" evidence="7">
    <location>
        <begin position="248"/>
        <end position="325"/>
    </location>
</feature>
<dbReference type="InterPro" id="IPR004358">
    <property type="entry name" value="Sig_transdc_His_kin-like_C"/>
</dbReference>
<dbReference type="GO" id="GO:0006355">
    <property type="term" value="P:regulation of DNA-templated transcription"/>
    <property type="evidence" value="ECO:0007669"/>
    <property type="project" value="InterPro"/>
</dbReference>
<dbReference type="PROSITE" id="PS50112">
    <property type="entry name" value="PAS"/>
    <property type="match status" value="1"/>
</dbReference>
<reference evidence="10" key="1">
    <citation type="journal article" date="2014" name="Int. J. Syst. Evol. Microbiol.">
        <title>Complete genome sequence of Corynebacterium casei LMG S-19264T (=DSM 44701T), isolated from a smear-ripened cheese.</title>
        <authorList>
            <consortium name="US DOE Joint Genome Institute (JGI-PGF)"/>
            <person name="Walter F."/>
            <person name="Albersmeier A."/>
            <person name="Kalinowski J."/>
            <person name="Ruckert C."/>
        </authorList>
    </citation>
    <scope>NUCLEOTIDE SEQUENCE</scope>
    <source>
        <strain evidence="10">VKM B-2555</strain>
    </source>
</reference>
<name>A0A9W6JFG3_9HYPH</name>
<gene>
    <name evidence="10" type="ORF">GCM10008171_18890</name>
</gene>
<protein>
    <recommendedName>
        <fullName evidence="2">histidine kinase</fullName>
        <ecNumber evidence="2">2.7.13.3</ecNumber>
    </recommendedName>
</protein>
<evidence type="ECO:0000256" key="7">
    <source>
        <dbReference type="SAM" id="MobiDB-lite"/>
    </source>
</evidence>
<dbReference type="SMART" id="SM00387">
    <property type="entry name" value="HATPase_c"/>
    <property type="match status" value="1"/>
</dbReference>
<dbReference type="Pfam" id="PF02518">
    <property type="entry name" value="HATPase_c"/>
    <property type="match status" value="1"/>
</dbReference>
<dbReference type="GO" id="GO:0005886">
    <property type="term" value="C:plasma membrane"/>
    <property type="evidence" value="ECO:0007669"/>
    <property type="project" value="TreeGrafter"/>
</dbReference>
<dbReference type="SUPFAM" id="SSF47384">
    <property type="entry name" value="Homodimeric domain of signal transducing histidine kinase"/>
    <property type="match status" value="1"/>
</dbReference>
<evidence type="ECO:0000313" key="10">
    <source>
        <dbReference type="EMBL" id="GLK76635.1"/>
    </source>
</evidence>
<organism evidence="10 11">
    <name type="scientific">Methylopila jiangsuensis</name>
    <dbReference type="NCBI Taxonomy" id="586230"/>
    <lineage>
        <taxon>Bacteria</taxon>
        <taxon>Pseudomonadati</taxon>
        <taxon>Pseudomonadota</taxon>
        <taxon>Alphaproteobacteria</taxon>
        <taxon>Hyphomicrobiales</taxon>
        <taxon>Methylopilaceae</taxon>
        <taxon>Methylopila</taxon>
    </lineage>
</organism>
<dbReference type="SMART" id="SM00091">
    <property type="entry name" value="PAS"/>
    <property type="match status" value="2"/>
</dbReference>
<comment type="caution">
    <text evidence="10">The sequence shown here is derived from an EMBL/GenBank/DDBJ whole genome shotgun (WGS) entry which is preliminary data.</text>
</comment>
<evidence type="ECO:0000259" key="9">
    <source>
        <dbReference type="PROSITE" id="PS50112"/>
    </source>
</evidence>
<keyword evidence="6" id="KW-0902">Two-component regulatory system</keyword>
<sequence>MDLSQAPTAISGDPRFDALADAAEPVLLVSAAGETLWANAAGRTAFGDGRLDAAGVRTLATAGANGLLRLRAGPTGRFQPQMFVSRRIALGDGAAATLLAPASGGARAMLEAVPPEAQRPAAAAAPEAAAPEPAPTETPEDIARRLADLRFVFEIDQDRRIAFLSPDLAQAVGDSALTAAGRPWTDVAADLGLDPDGAVARALDGAAGWSGLTVSWPLAEGGRVPLTLSALPVFDRGRTFVGFRGLGLASPPPETAPSAVETAAGPEQDSDTPAAPAPLPTGNEPRSEESPRTEPATPEPEPEIAAGPAPEPALETAGDDAPARPAFAAGNVVPLREGVAADGGAGGLSHAEENAFDEIARRLRSFGGQSDARAIWDDIAEDAGLAAPAAEPAAEDLLRLLDRLPAGALVLQGEALAYANRAALDLFGCDRFEDLAARGAAALFAEPPVAGETSAVRLVARDGRAIHVDARLSALTWFGGAATLIALRRTDEAASPLGAAGRDLDAVLDAVSDGVLTLDATGRILAINRRATELLGYAATEVVGGPLSLVLAPESRRAAFDYLDEMKSAAGSASAPRGREVVGLVRRGGAIPLHMTLGPLGGAEETRFCAVLRDVSPWKQVEEDLRAAKRQAERASAHKSDFLAKVSHEIRTPLNAIIGFAEVMMEERLGSVGNERYKDYLRDIHLSGQHLISLVNDLLDLSKIESGKIELELTDVDLNEAVAQSVALLQPQANRERIIVRTSLARGLPRVRADQRSVRQIVLNLASNAVKFTPGGGQVIVATAINDHGEPVIRVRDTGQGMSRKDIAQALEPFRRLPVSGHDGAGLGLPLTKALAEANQARFDIRSAVGEGTLVEISFPALARAAG</sequence>
<dbReference type="InterPro" id="IPR000014">
    <property type="entry name" value="PAS"/>
</dbReference>
<dbReference type="Pfam" id="PF00989">
    <property type="entry name" value="PAS"/>
    <property type="match status" value="1"/>
</dbReference>
<keyword evidence="5" id="KW-0418">Kinase</keyword>
<dbReference type="CDD" id="cd00082">
    <property type="entry name" value="HisKA"/>
    <property type="match status" value="1"/>
</dbReference>
<dbReference type="NCBIfam" id="TIGR00229">
    <property type="entry name" value="sensory_box"/>
    <property type="match status" value="1"/>
</dbReference>
<feature type="domain" description="PAS" evidence="9">
    <location>
        <begin position="500"/>
        <end position="570"/>
    </location>
</feature>
<dbReference type="EMBL" id="BSFK01000009">
    <property type="protein sequence ID" value="GLK76635.1"/>
    <property type="molecule type" value="Genomic_DNA"/>
</dbReference>
<dbReference type="SMART" id="SM00388">
    <property type="entry name" value="HisKA"/>
    <property type="match status" value="1"/>
</dbReference>
<evidence type="ECO:0000256" key="2">
    <source>
        <dbReference type="ARBA" id="ARBA00012438"/>
    </source>
</evidence>
<dbReference type="CDD" id="cd00130">
    <property type="entry name" value="PAS"/>
    <property type="match status" value="1"/>
</dbReference>
<evidence type="ECO:0000256" key="6">
    <source>
        <dbReference type="ARBA" id="ARBA00023012"/>
    </source>
</evidence>
<dbReference type="SUPFAM" id="SSF55874">
    <property type="entry name" value="ATPase domain of HSP90 chaperone/DNA topoisomerase II/histidine kinase"/>
    <property type="match status" value="1"/>
</dbReference>
<evidence type="ECO:0000256" key="5">
    <source>
        <dbReference type="ARBA" id="ARBA00022777"/>
    </source>
</evidence>
<accession>A0A9W6JFG3</accession>
<dbReference type="InterPro" id="IPR013767">
    <property type="entry name" value="PAS_fold"/>
</dbReference>
<evidence type="ECO:0000259" key="8">
    <source>
        <dbReference type="PROSITE" id="PS50109"/>
    </source>
</evidence>
<dbReference type="GO" id="GO:0009927">
    <property type="term" value="F:histidine phosphotransfer kinase activity"/>
    <property type="evidence" value="ECO:0007669"/>
    <property type="project" value="TreeGrafter"/>
</dbReference>
<dbReference type="AlphaFoldDB" id="A0A9W6JFG3"/>
<reference evidence="10" key="2">
    <citation type="submission" date="2023-01" db="EMBL/GenBank/DDBJ databases">
        <authorList>
            <person name="Sun Q."/>
            <person name="Evtushenko L."/>
        </authorList>
    </citation>
    <scope>NUCLEOTIDE SEQUENCE</scope>
    <source>
        <strain evidence="10">VKM B-2555</strain>
    </source>
</reference>
<dbReference type="PROSITE" id="PS50109">
    <property type="entry name" value="HIS_KIN"/>
    <property type="match status" value="1"/>
</dbReference>